<accession>A0A9N9C0V2</accession>
<dbReference type="EMBL" id="CAJVPV010005202">
    <property type="protein sequence ID" value="CAG8586691.1"/>
    <property type="molecule type" value="Genomic_DNA"/>
</dbReference>
<evidence type="ECO:0000313" key="2">
    <source>
        <dbReference type="Proteomes" id="UP000789342"/>
    </source>
</evidence>
<keyword evidence="2" id="KW-1185">Reference proteome</keyword>
<protein>
    <submittedName>
        <fullName evidence="1">9921_t:CDS:1</fullName>
    </submittedName>
</protein>
<reference evidence="1" key="1">
    <citation type="submission" date="2021-06" db="EMBL/GenBank/DDBJ databases">
        <authorList>
            <person name="Kallberg Y."/>
            <person name="Tangrot J."/>
            <person name="Rosling A."/>
        </authorList>
    </citation>
    <scope>NUCLEOTIDE SEQUENCE</scope>
    <source>
        <strain evidence="1">CL551</strain>
    </source>
</reference>
<sequence>MIILIYFPINQQNEVFVIDFTCGSSDKNLCEKAKNAFASAGQRIASVIQFNTPVKVNATFTALGPLVLGQALPARTIPLKDHDGIIRLYPQALVKQMQFPSHPEFNTYDITALFSSTADVYFKEDTTIQQNQADFEYIITHEFIHGLGFLSNWNEYFLPDFLSLTPSPVFLNDITDPSKPINYTGFTEAAFDRYMMLNQGTYNTTMTALAQNISNFAPIGTEYASLNVFENAFISSPESYIAGNLSLATITPYTMGFMTHDSSLVVLETKLNPFFSGSSIDHVDTYYANTSDFIMIYVSLPGIRLDDLDKKYGGVIGPYITKILETLGFV</sequence>
<organism evidence="1 2">
    <name type="scientific">Acaulospora morrowiae</name>
    <dbReference type="NCBI Taxonomy" id="94023"/>
    <lineage>
        <taxon>Eukaryota</taxon>
        <taxon>Fungi</taxon>
        <taxon>Fungi incertae sedis</taxon>
        <taxon>Mucoromycota</taxon>
        <taxon>Glomeromycotina</taxon>
        <taxon>Glomeromycetes</taxon>
        <taxon>Diversisporales</taxon>
        <taxon>Acaulosporaceae</taxon>
        <taxon>Acaulospora</taxon>
    </lineage>
</organism>
<comment type="caution">
    <text evidence="1">The sequence shown here is derived from an EMBL/GenBank/DDBJ whole genome shotgun (WGS) entry which is preliminary data.</text>
</comment>
<gene>
    <name evidence="1" type="ORF">AMORRO_LOCUS7162</name>
</gene>
<name>A0A9N9C0V2_9GLOM</name>
<dbReference type="AlphaFoldDB" id="A0A9N9C0V2"/>
<dbReference type="Proteomes" id="UP000789342">
    <property type="component" value="Unassembled WGS sequence"/>
</dbReference>
<proteinExistence type="predicted"/>
<dbReference type="OrthoDB" id="73465at2759"/>
<evidence type="ECO:0000313" key="1">
    <source>
        <dbReference type="EMBL" id="CAG8586691.1"/>
    </source>
</evidence>